<organism evidence="2 3">
    <name type="scientific">Tuber aestivum</name>
    <name type="common">summer truffle</name>
    <dbReference type="NCBI Taxonomy" id="59557"/>
    <lineage>
        <taxon>Eukaryota</taxon>
        <taxon>Fungi</taxon>
        <taxon>Dikarya</taxon>
        <taxon>Ascomycota</taxon>
        <taxon>Pezizomycotina</taxon>
        <taxon>Pezizomycetes</taxon>
        <taxon>Pezizales</taxon>
        <taxon>Tuberaceae</taxon>
        <taxon>Tuber</taxon>
    </lineage>
</organism>
<evidence type="ECO:0000313" key="3">
    <source>
        <dbReference type="Proteomes" id="UP001412239"/>
    </source>
</evidence>
<keyword evidence="1" id="KW-0472">Membrane</keyword>
<protein>
    <submittedName>
        <fullName evidence="2">Uncharacterized protein</fullName>
    </submittedName>
</protein>
<feature type="transmembrane region" description="Helical" evidence="1">
    <location>
        <begin position="108"/>
        <end position="125"/>
    </location>
</feature>
<reference evidence="2" key="1">
    <citation type="submission" date="2015-10" db="EMBL/GenBank/DDBJ databases">
        <authorList>
            <person name="Regsiter A."/>
            <person name="william w."/>
        </authorList>
    </citation>
    <scope>NUCLEOTIDE SEQUENCE</scope>
    <source>
        <strain evidence="2">Montdore</strain>
    </source>
</reference>
<accession>A0A292Q7N2</accession>
<keyword evidence="1" id="KW-1133">Transmembrane helix</keyword>
<keyword evidence="1" id="KW-0812">Transmembrane</keyword>
<feature type="transmembrane region" description="Helical" evidence="1">
    <location>
        <begin position="66"/>
        <end position="88"/>
    </location>
</feature>
<feature type="transmembrane region" description="Helical" evidence="1">
    <location>
        <begin position="137"/>
        <end position="161"/>
    </location>
</feature>
<proteinExistence type="predicted"/>
<evidence type="ECO:0000313" key="2">
    <source>
        <dbReference type="EMBL" id="CUS15091.1"/>
    </source>
</evidence>
<feature type="transmembrane region" description="Helical" evidence="1">
    <location>
        <begin position="34"/>
        <end position="54"/>
    </location>
</feature>
<dbReference type="EMBL" id="LN890951">
    <property type="protein sequence ID" value="CUS15091.1"/>
    <property type="molecule type" value="Genomic_DNA"/>
</dbReference>
<evidence type="ECO:0000256" key="1">
    <source>
        <dbReference type="SAM" id="Phobius"/>
    </source>
</evidence>
<keyword evidence="3" id="KW-1185">Reference proteome</keyword>
<dbReference type="Proteomes" id="UP001412239">
    <property type="component" value="Unassembled WGS sequence"/>
</dbReference>
<dbReference type="AlphaFoldDB" id="A0A292Q7N2"/>
<gene>
    <name evidence="2" type="ORF">GSTUAT00000831001</name>
</gene>
<name>A0A292Q7N2_9PEZI</name>
<sequence>MAEENTTSEDGSPLIGDSNRQKNHGRLFWMEMSWRFALGLLFNIFIVLILYTFSQKGNLSHWEKRWFNVLTISFSSLVSLMLGSLLGLLGSMLRWQLLARKLHNPMDVDLILGIANPTGAFKLIYHHTKDWKWSATTVVVVIYLFINIVGRLSVATFGLTYDLNELPGLKYPVKLTDWSTPVWFNVSADGYDLLSQTARRMSDYAAVGMSSVLTEFDSTNPAITLTNSSGQGLDRKVEGDKVIYSYSLKEYQGLDVHPARDKVLHSSSSCVGRTMLGSNIFEDGKLVGNVDKVDESSPDFLKVLMGLFTFYDEAEIDYIWINKLNYSQLSSPAACATTCKYSQTNYSYPRLTKSPQDLYSEVWQSYKDKHDRNATFFECRTCLTDTNNNPGIGDDILFRQPSENSSLVAGHLLRFGTFERVFGGYDSKGTQLAIRLYSSMNKNSHFLNNMRNELHTGATGDAPHVEVPVEAELYAAHLAARLPLLAIIGADSQLPKVTREKGASEQPFISVALEVKWTRTIAVLVSILIGQLLAVAVVKFMCRNVFLRDHDSFLSLARILKTSMEKVEGLSAGNGKDLATFLDGEGVRMRYGTRAREDYLEVDLWDDVQNWFPDSLYA</sequence>